<sequence>MFLPYNSQRMVNGQPVEKVRDITLNEASETQNIIKHDNNENNPRKILFSPGLSRNAAKKRKPLHKYLKKPE</sequence>
<reference evidence="2" key="1">
    <citation type="submission" date="2013-07" db="EMBL/GenBank/DDBJ databases">
        <title>The genome of an arbuscular mycorrhizal fungus provides insights into the evolution of the oldest plant symbiosis.</title>
        <authorList>
            <consortium name="DOE Joint Genome Institute"/>
            <person name="Tisserant E."/>
            <person name="Malbreil M."/>
            <person name="Kuo A."/>
            <person name="Kohler A."/>
            <person name="Symeonidi A."/>
            <person name="Balestrini R."/>
            <person name="Charron P."/>
            <person name="Duensing N."/>
            <person name="Frei-dit-Frey N."/>
            <person name="Gianinazzi-Pearson V."/>
            <person name="Gilbert B."/>
            <person name="Handa Y."/>
            <person name="Hijri M."/>
            <person name="Kaul R."/>
            <person name="Kawaguchi M."/>
            <person name="Krajinski F."/>
            <person name="Lammers P."/>
            <person name="Lapierre D."/>
            <person name="Masclaux F.G."/>
            <person name="Murat C."/>
            <person name="Morin E."/>
            <person name="Ndikumana S."/>
            <person name="Pagni M."/>
            <person name="Petitpierre D."/>
            <person name="Requena N."/>
            <person name="Rosikiewicz P."/>
            <person name="Riley R."/>
            <person name="Saito K."/>
            <person name="San Clemente H."/>
            <person name="Shapiro H."/>
            <person name="van Tuinen D."/>
            <person name="Becard G."/>
            <person name="Bonfante P."/>
            <person name="Paszkowski U."/>
            <person name="Shachar-Hill Y."/>
            <person name="Young J.P."/>
            <person name="Sanders I.R."/>
            <person name="Henrissat B."/>
            <person name="Rensing S.A."/>
            <person name="Grigoriev I.V."/>
            <person name="Corradi N."/>
            <person name="Roux C."/>
            <person name="Martin F."/>
        </authorList>
    </citation>
    <scope>NUCLEOTIDE SEQUENCE</scope>
    <source>
        <strain evidence="2">DAOM 197198</strain>
    </source>
</reference>
<feature type="region of interest" description="Disordered" evidence="1">
    <location>
        <begin position="34"/>
        <end position="71"/>
    </location>
</feature>
<organism evidence="2">
    <name type="scientific">Rhizophagus irregularis (strain DAOM 181602 / DAOM 197198 / MUCL 43194)</name>
    <name type="common">Arbuscular mycorrhizal fungus</name>
    <name type="synonym">Glomus intraradices</name>
    <dbReference type="NCBI Taxonomy" id="747089"/>
    <lineage>
        <taxon>Eukaryota</taxon>
        <taxon>Fungi</taxon>
        <taxon>Fungi incertae sedis</taxon>
        <taxon>Mucoromycota</taxon>
        <taxon>Glomeromycotina</taxon>
        <taxon>Glomeromycetes</taxon>
        <taxon>Glomerales</taxon>
        <taxon>Glomeraceae</taxon>
        <taxon>Rhizophagus</taxon>
    </lineage>
</organism>
<protein>
    <submittedName>
        <fullName evidence="2">Uncharacterized protein</fullName>
    </submittedName>
</protein>
<feature type="compositionally biased region" description="Basic residues" evidence="1">
    <location>
        <begin position="56"/>
        <end position="71"/>
    </location>
</feature>
<evidence type="ECO:0000256" key="1">
    <source>
        <dbReference type="SAM" id="MobiDB-lite"/>
    </source>
</evidence>
<dbReference type="EMBL" id="KI289984">
    <property type="protein sequence ID" value="ESA07737.1"/>
    <property type="molecule type" value="Genomic_DNA"/>
</dbReference>
<feature type="compositionally biased region" description="Basic and acidic residues" evidence="1">
    <location>
        <begin position="34"/>
        <end position="43"/>
    </location>
</feature>
<proteinExistence type="predicted"/>
<name>U9TJX6_RHIID</name>
<evidence type="ECO:0000313" key="2">
    <source>
        <dbReference type="EMBL" id="ESA07737.1"/>
    </source>
</evidence>
<dbReference type="AlphaFoldDB" id="U9TJX6"/>
<dbReference type="HOGENOM" id="CLU_2905350_0_0_1"/>
<gene>
    <name evidence="2" type="ORF">GLOINDRAFT_32518</name>
</gene>
<accession>U9TJX6</accession>
<dbReference type="VEuPathDB" id="FungiDB:RhiirFUN_010234"/>